<evidence type="ECO:0000313" key="10">
    <source>
        <dbReference type="Proteomes" id="UP001525379"/>
    </source>
</evidence>
<proteinExistence type="inferred from homology"/>
<sequence length="678" mass="68760">MTLTLPSPRRVTAREHTAPTAQHALVLLGALTLVAGLGAIHLTQGNAAHLTFDVLVASRIPRLLAAILVGLALGAAGTTMQALARNPLASPDTLAVNAGAKLGLTVTAACGLHLGLWFDTATAFFGGLAAAGLVLMLAGRTGSPVRLVLAGSALTLGLMAIASALILVASEETQGLFAWGAGTLSQPGLDAVIQLAPLILLTLTGLIVRGDLLDLLQLGDDTARALGVHIGRTRIAFTIAAVMLAACAVTIAGPVGFLGLCSPPIARWIARRLRYPIRMPWQLSLAALTGALLLLGADVLLRAVLGAQAAVEIPSGVVTTLMGGLALLILGRSMRSGTVGDSPAAIAGRGWPSRHPVVAIVAALAALLVTATLALLPGELPLLLGDVANWLQAQASSRITWILDARFARVVVSLAAGAALALAGALVQAVTRNPLADPGLLGVSGGAGVGALMVITSTGTGSLILSFGALTGATVSAALLFLLAARSGWDPTRLVLAGLGLNAASGALTTFLIVSTDPWNKTRAVTWLGGSSYGAQLDRAVPVLVALGAATFIAVMLHRRLDLIQLDAVTPAVVGAKPKHTRAVVLVVAVVLTAAATSAIGVISFVGLAAPHASRMLLGGRHRVHLPLTAILGALLVVFADAVARTVLSPIQLPVGIVCALVGLPFFAWLLHRMRVSS</sequence>
<feature type="transmembrane region" description="Helical" evidence="8">
    <location>
        <begin position="651"/>
        <end position="671"/>
    </location>
</feature>
<feature type="transmembrane region" description="Helical" evidence="8">
    <location>
        <begin position="407"/>
        <end position="427"/>
    </location>
</feature>
<evidence type="ECO:0000256" key="2">
    <source>
        <dbReference type="ARBA" id="ARBA00007935"/>
    </source>
</evidence>
<feature type="transmembrane region" description="Helical" evidence="8">
    <location>
        <begin position="313"/>
        <end position="330"/>
    </location>
</feature>
<evidence type="ECO:0000256" key="1">
    <source>
        <dbReference type="ARBA" id="ARBA00004651"/>
    </source>
</evidence>
<feature type="transmembrane region" description="Helical" evidence="8">
    <location>
        <begin position="583"/>
        <end position="606"/>
    </location>
</feature>
<feature type="transmembrane region" description="Helical" evidence="8">
    <location>
        <begin position="147"/>
        <end position="169"/>
    </location>
</feature>
<dbReference type="InterPro" id="IPR037294">
    <property type="entry name" value="ABC_BtuC-like"/>
</dbReference>
<feature type="transmembrane region" description="Helical" evidence="8">
    <location>
        <begin position="114"/>
        <end position="135"/>
    </location>
</feature>
<feature type="transmembrane region" description="Helical" evidence="8">
    <location>
        <begin position="494"/>
        <end position="514"/>
    </location>
</feature>
<dbReference type="Proteomes" id="UP001525379">
    <property type="component" value="Unassembled WGS sequence"/>
</dbReference>
<accession>A0ABT2HX32</accession>
<keyword evidence="5 8" id="KW-0812">Transmembrane</keyword>
<feature type="transmembrane region" description="Helical" evidence="8">
    <location>
        <begin position="20"/>
        <end position="42"/>
    </location>
</feature>
<evidence type="ECO:0000256" key="4">
    <source>
        <dbReference type="ARBA" id="ARBA00022475"/>
    </source>
</evidence>
<feature type="transmembrane region" description="Helical" evidence="8">
    <location>
        <begin position="357"/>
        <end position="376"/>
    </location>
</feature>
<comment type="similarity">
    <text evidence="2">Belongs to the binding-protein-dependent transport system permease family. FecCD subfamily.</text>
</comment>
<evidence type="ECO:0000256" key="8">
    <source>
        <dbReference type="SAM" id="Phobius"/>
    </source>
</evidence>
<dbReference type="SUPFAM" id="SSF81345">
    <property type="entry name" value="ABC transporter involved in vitamin B12 uptake, BtuC"/>
    <property type="match status" value="2"/>
</dbReference>
<protein>
    <submittedName>
        <fullName evidence="9">Iron ABC transporter permease</fullName>
    </submittedName>
</protein>
<keyword evidence="6 8" id="KW-1133">Transmembrane helix</keyword>
<dbReference type="Pfam" id="PF01032">
    <property type="entry name" value="FecCD"/>
    <property type="match status" value="2"/>
</dbReference>
<evidence type="ECO:0000256" key="5">
    <source>
        <dbReference type="ARBA" id="ARBA00022692"/>
    </source>
</evidence>
<name>A0ABT2HX32_9MICO</name>
<keyword evidence="10" id="KW-1185">Reference proteome</keyword>
<dbReference type="Gene3D" id="1.10.3470.10">
    <property type="entry name" value="ABC transporter involved in vitamin B12 uptake, BtuC"/>
    <property type="match status" value="2"/>
</dbReference>
<feature type="transmembrane region" description="Helical" evidence="8">
    <location>
        <begin position="63"/>
        <end position="84"/>
    </location>
</feature>
<dbReference type="EMBL" id="JALXSQ010000014">
    <property type="protein sequence ID" value="MCT2042690.1"/>
    <property type="molecule type" value="Genomic_DNA"/>
</dbReference>
<dbReference type="RefSeq" id="WP_260104130.1">
    <property type="nucleotide sequence ID" value="NZ_JALXSQ010000014.1"/>
</dbReference>
<feature type="transmembrane region" description="Helical" evidence="8">
    <location>
        <begin position="439"/>
        <end position="457"/>
    </location>
</feature>
<feature type="transmembrane region" description="Helical" evidence="8">
    <location>
        <begin position="463"/>
        <end position="482"/>
    </location>
</feature>
<feature type="transmembrane region" description="Helical" evidence="8">
    <location>
        <begin position="235"/>
        <end position="260"/>
    </location>
</feature>
<evidence type="ECO:0000256" key="6">
    <source>
        <dbReference type="ARBA" id="ARBA00022989"/>
    </source>
</evidence>
<gene>
    <name evidence="9" type="ORF">M3D15_05000</name>
</gene>
<feature type="transmembrane region" description="Helical" evidence="8">
    <location>
        <begin position="626"/>
        <end position="644"/>
    </location>
</feature>
<comment type="caution">
    <text evidence="9">The sequence shown here is derived from an EMBL/GenBank/DDBJ whole genome shotgun (WGS) entry which is preliminary data.</text>
</comment>
<dbReference type="CDD" id="cd06550">
    <property type="entry name" value="TM_ABC_iron-siderophores_like"/>
    <property type="match status" value="2"/>
</dbReference>
<organism evidence="9 10">
    <name type="scientific">Pseudoclavibacter albus</name>
    <dbReference type="NCBI Taxonomy" id="272241"/>
    <lineage>
        <taxon>Bacteria</taxon>
        <taxon>Bacillati</taxon>
        <taxon>Actinomycetota</taxon>
        <taxon>Actinomycetes</taxon>
        <taxon>Micrococcales</taxon>
        <taxon>Microbacteriaceae</taxon>
        <taxon>Pseudoclavibacter</taxon>
    </lineage>
</organism>
<dbReference type="PANTHER" id="PTHR30472">
    <property type="entry name" value="FERRIC ENTEROBACTIN TRANSPORT SYSTEM PERMEASE PROTEIN"/>
    <property type="match status" value="1"/>
</dbReference>
<reference evidence="9 10" key="1">
    <citation type="submission" date="2022-04" db="EMBL/GenBank/DDBJ databases">
        <title>Human microbiome associated bacterial genomes.</title>
        <authorList>
            <person name="Sandstrom S."/>
            <person name="Salamzade R."/>
            <person name="Kalan L.R."/>
        </authorList>
    </citation>
    <scope>NUCLEOTIDE SEQUENCE [LARGE SCALE GENOMIC DNA]</scope>
    <source>
        <strain evidence="10">p3-SID1799</strain>
    </source>
</reference>
<keyword evidence="3" id="KW-0813">Transport</keyword>
<evidence type="ECO:0000256" key="7">
    <source>
        <dbReference type="ARBA" id="ARBA00023136"/>
    </source>
</evidence>
<evidence type="ECO:0000256" key="3">
    <source>
        <dbReference type="ARBA" id="ARBA00022448"/>
    </source>
</evidence>
<feature type="transmembrane region" description="Helical" evidence="8">
    <location>
        <begin position="281"/>
        <end position="301"/>
    </location>
</feature>
<feature type="transmembrane region" description="Helical" evidence="8">
    <location>
        <begin position="540"/>
        <end position="557"/>
    </location>
</feature>
<comment type="subcellular location">
    <subcellularLocation>
        <location evidence="1">Cell membrane</location>
        <topology evidence="1">Multi-pass membrane protein</topology>
    </subcellularLocation>
</comment>
<keyword evidence="7 8" id="KW-0472">Membrane</keyword>
<evidence type="ECO:0000313" key="9">
    <source>
        <dbReference type="EMBL" id="MCT2042690.1"/>
    </source>
</evidence>
<dbReference type="PANTHER" id="PTHR30472:SF37">
    <property type="entry name" value="FE(3+) DICITRATE TRANSPORT SYSTEM PERMEASE PROTEIN FECD-RELATED"/>
    <property type="match status" value="1"/>
</dbReference>
<keyword evidence="4" id="KW-1003">Cell membrane</keyword>
<dbReference type="InterPro" id="IPR000522">
    <property type="entry name" value="ABC_transptr_permease_BtuC"/>
</dbReference>